<comment type="similarity">
    <text evidence="1">Belongs to the YoeB family.</text>
</comment>
<evidence type="ECO:0000256" key="3">
    <source>
        <dbReference type="ARBA" id="ARBA00022722"/>
    </source>
</evidence>
<reference evidence="7" key="1">
    <citation type="submission" date="2020-06" db="EMBL/GenBank/DDBJ databases">
        <authorList>
            <person name="Dong N."/>
        </authorList>
    </citation>
    <scope>NUCLEOTIDE SEQUENCE</scope>
    <source>
        <strain evidence="7">R1692</strain>
    </source>
</reference>
<dbReference type="SUPFAM" id="SSF143011">
    <property type="entry name" value="RelE-like"/>
    <property type="match status" value="1"/>
</dbReference>
<evidence type="ECO:0000256" key="2">
    <source>
        <dbReference type="ARBA" id="ARBA00022649"/>
    </source>
</evidence>
<reference evidence="7" key="2">
    <citation type="journal article" date="2022" name="Sci. Total Environ.">
        <title>Prevalence, transmission, and molecular epidemiology of tet(X)-positive bacteria among humans, animals, and environmental niches in China: An epidemiological, and genomic-based study.</title>
        <authorList>
            <person name="Dong N."/>
            <person name="Zeng Y."/>
            <person name="Cai C."/>
            <person name="Sun C."/>
            <person name="Lu J."/>
            <person name="Liu C."/>
            <person name="Zhou H."/>
            <person name="Sun Q."/>
            <person name="Shu L."/>
            <person name="Wang H."/>
            <person name="Wang Y."/>
            <person name="Wang S."/>
            <person name="Wu C."/>
            <person name="Chan E.W."/>
            <person name="Chen G."/>
            <person name="Shen Z."/>
            <person name="Chen S."/>
            <person name="Zhang R."/>
        </authorList>
    </citation>
    <scope>NUCLEOTIDE SEQUENCE</scope>
    <source>
        <strain evidence="7">R1692</strain>
    </source>
</reference>
<dbReference type="Pfam" id="PF06769">
    <property type="entry name" value="YoeB_toxin"/>
    <property type="match status" value="1"/>
</dbReference>
<keyword evidence="3" id="KW-0540">Nuclease</keyword>
<keyword evidence="4" id="KW-0255">Endonuclease</keyword>
<dbReference type="InterPro" id="IPR009614">
    <property type="entry name" value="YoeB_toxin"/>
</dbReference>
<sequence>MEIYFNELSVAPKASTKDESKEKIIQLLYLMKALRKYDITILRTYDGFYNEDLGAGYNPSSFLNDGSVSLELRTLLMTIVRNPTIDNIESNESEIFVNTKYETLNHNGKYVSPEGLAISHINNVPALSLINHPFWIQEDLILRVYEEDNFIEESIVNVSGTESAASASFLDWVKSITVDLKLNSKENILKEFPPEKYEMDNQAIDDILFWYYNDRRFLVRIKELIEDIPVNPFTGGKGKTEALGGTGGRASKRIVKKDRIVYTYSQEKIVIHQCRKHYDDK</sequence>
<keyword evidence="5" id="KW-0378">Hydrolase</keyword>
<protein>
    <recommendedName>
        <fullName evidence="6">Putative mRNA interferase YoeB</fullName>
    </recommendedName>
</protein>
<dbReference type="InterPro" id="IPR035093">
    <property type="entry name" value="RelE/ParE_toxin_dom_sf"/>
</dbReference>
<accession>A0ABT7NJ60</accession>
<keyword evidence="2" id="KW-1277">Toxin-antitoxin system</keyword>
<name>A0ABT7NJ60_9SPHI</name>
<evidence type="ECO:0000256" key="5">
    <source>
        <dbReference type="ARBA" id="ARBA00022801"/>
    </source>
</evidence>
<dbReference type="Gene3D" id="3.30.2310.20">
    <property type="entry name" value="RelE-like"/>
    <property type="match status" value="1"/>
</dbReference>
<evidence type="ECO:0000256" key="6">
    <source>
        <dbReference type="ARBA" id="ARBA00030388"/>
    </source>
</evidence>
<organism evidence="7 8">
    <name type="scientific">Sphingobacterium hotanense</name>
    <dbReference type="NCBI Taxonomy" id="649196"/>
    <lineage>
        <taxon>Bacteria</taxon>
        <taxon>Pseudomonadati</taxon>
        <taxon>Bacteroidota</taxon>
        <taxon>Sphingobacteriia</taxon>
        <taxon>Sphingobacteriales</taxon>
        <taxon>Sphingobacteriaceae</taxon>
        <taxon>Sphingobacterium</taxon>
    </lineage>
</organism>
<dbReference type="PANTHER" id="PTHR38039:SF1">
    <property type="entry name" value="TOXIN YOEB"/>
    <property type="match status" value="1"/>
</dbReference>
<gene>
    <name evidence="7" type="ORF">HX018_03080</name>
</gene>
<evidence type="ECO:0000313" key="8">
    <source>
        <dbReference type="Proteomes" id="UP001170954"/>
    </source>
</evidence>
<proteinExistence type="inferred from homology"/>
<dbReference type="NCBIfam" id="TIGR02116">
    <property type="entry name" value="toxin_Txe_YoeB"/>
    <property type="match status" value="1"/>
</dbReference>
<evidence type="ECO:0000313" key="7">
    <source>
        <dbReference type="EMBL" id="MDM1047227.1"/>
    </source>
</evidence>
<keyword evidence="8" id="KW-1185">Reference proteome</keyword>
<evidence type="ECO:0000256" key="4">
    <source>
        <dbReference type="ARBA" id="ARBA00022759"/>
    </source>
</evidence>
<comment type="caution">
    <text evidence="7">The sequence shown here is derived from an EMBL/GenBank/DDBJ whole genome shotgun (WGS) entry which is preliminary data.</text>
</comment>
<evidence type="ECO:0000256" key="1">
    <source>
        <dbReference type="ARBA" id="ARBA00008172"/>
    </source>
</evidence>
<dbReference type="Proteomes" id="UP001170954">
    <property type="component" value="Unassembled WGS sequence"/>
</dbReference>
<dbReference type="RefSeq" id="WP_286650416.1">
    <property type="nucleotide sequence ID" value="NZ_JACAGK010000005.1"/>
</dbReference>
<dbReference type="PANTHER" id="PTHR38039">
    <property type="entry name" value="TOXIN YOEB"/>
    <property type="match status" value="1"/>
</dbReference>
<dbReference type="EMBL" id="JACAGK010000005">
    <property type="protein sequence ID" value="MDM1047227.1"/>
    <property type="molecule type" value="Genomic_DNA"/>
</dbReference>